<dbReference type="Ensembl" id="ENSPKIT00000003620.1">
    <property type="protein sequence ID" value="ENSPKIP00000022948.1"/>
    <property type="gene ID" value="ENSPKIG00000006759.1"/>
</dbReference>
<dbReference type="STRING" id="1676925.ENSPKIP00000022948"/>
<dbReference type="PANTHER" id="PTHR28617:SF1">
    <property type="entry name" value="CILIA- AND FLAGELLA-ASSOCIATED PROTEIN 77"/>
    <property type="match status" value="1"/>
</dbReference>
<keyword evidence="2" id="KW-1185">Reference proteome</keyword>
<proteinExistence type="predicted"/>
<protein>
    <submittedName>
        <fullName evidence="1">Cilia and flagella associated protein 77</fullName>
    </submittedName>
</protein>
<evidence type="ECO:0000313" key="1">
    <source>
        <dbReference type="Ensembl" id="ENSPKIP00000022948.1"/>
    </source>
</evidence>
<dbReference type="GeneID" id="111842667"/>
<name>A0A3B3RXA1_9TELE</name>
<reference evidence="1" key="1">
    <citation type="submission" date="2025-08" db="UniProtKB">
        <authorList>
            <consortium name="Ensembl"/>
        </authorList>
    </citation>
    <scope>IDENTIFICATION</scope>
</reference>
<organism evidence="1 2">
    <name type="scientific">Paramormyrops kingsleyae</name>
    <dbReference type="NCBI Taxonomy" id="1676925"/>
    <lineage>
        <taxon>Eukaryota</taxon>
        <taxon>Metazoa</taxon>
        <taxon>Chordata</taxon>
        <taxon>Craniata</taxon>
        <taxon>Vertebrata</taxon>
        <taxon>Euteleostomi</taxon>
        <taxon>Actinopterygii</taxon>
        <taxon>Neopterygii</taxon>
        <taxon>Teleostei</taxon>
        <taxon>Osteoglossocephala</taxon>
        <taxon>Osteoglossomorpha</taxon>
        <taxon>Osteoglossiformes</taxon>
        <taxon>Mormyridae</taxon>
        <taxon>Paramormyrops</taxon>
    </lineage>
</organism>
<reference evidence="1" key="2">
    <citation type="submission" date="2025-09" db="UniProtKB">
        <authorList>
            <consortium name="Ensembl"/>
        </authorList>
    </citation>
    <scope>IDENTIFICATION</scope>
</reference>
<dbReference type="InterPro" id="IPR029147">
    <property type="entry name" value="CFAP77"/>
</dbReference>
<evidence type="ECO:0000313" key="2">
    <source>
        <dbReference type="Proteomes" id="UP000261540"/>
    </source>
</evidence>
<dbReference type="OrthoDB" id="532484at2759"/>
<dbReference type="Proteomes" id="UP000261540">
    <property type="component" value="Unplaced"/>
</dbReference>
<dbReference type="Pfam" id="PF14825">
    <property type="entry name" value="CFAP77"/>
    <property type="match status" value="1"/>
</dbReference>
<dbReference type="PANTHER" id="PTHR28617">
    <property type="entry name" value="CILIA- AND FLAGELLA-ASSOCIATED PROTEIN 77"/>
    <property type="match status" value="1"/>
</dbReference>
<dbReference type="RefSeq" id="XP_023665292.1">
    <property type="nucleotide sequence ID" value="XM_023809524.2"/>
</dbReference>
<dbReference type="GeneTree" id="ENSGT00390000014476"/>
<dbReference type="AlphaFoldDB" id="A0A3B3RXA1"/>
<sequence>MEATQVGVVRDSMRANPLLIRPALGRTAWKGLSLPGPDFMYGSMPVVHDGGVAEAISHWHLPPPPSTGSLVHRRRVEKDFVALNREGVKSGLVTAKEHHQYRATHDIRLAPSKGGSRTSAPPRLPPDMTFGVATRPSTPISELLEHRYAQVWLEEQQAKDRSLLERRKKRQLGHIPETCTTLLRKCQPVEEPAPLWKLPRFQKVGPALDTFRDPEARKTAFHAHLSDSVARRGLLGQGTYKVN</sequence>
<accession>A0A3B3RXA1</accession>